<dbReference type="PROSITE" id="PS50931">
    <property type="entry name" value="HTH_LYSR"/>
    <property type="match status" value="1"/>
</dbReference>
<dbReference type="RefSeq" id="WP_094807374.1">
    <property type="nucleotide sequence ID" value="NZ_NEVT01000007.1"/>
</dbReference>
<dbReference type="GO" id="GO:0003700">
    <property type="term" value="F:DNA-binding transcription factor activity"/>
    <property type="evidence" value="ECO:0007669"/>
    <property type="project" value="InterPro"/>
</dbReference>
<dbReference type="PANTHER" id="PTHR30427:SF1">
    <property type="entry name" value="TRANSCRIPTIONAL ACTIVATOR PROTEIN LYSR"/>
    <property type="match status" value="1"/>
</dbReference>
<protein>
    <recommendedName>
        <fullName evidence="5">HTH lysR-type domain-containing protein</fullName>
    </recommendedName>
</protein>
<dbReference type="Pfam" id="PF00126">
    <property type="entry name" value="HTH_1"/>
    <property type="match status" value="1"/>
</dbReference>
<dbReference type="GO" id="GO:0043565">
    <property type="term" value="F:sequence-specific DNA binding"/>
    <property type="evidence" value="ECO:0007669"/>
    <property type="project" value="TreeGrafter"/>
</dbReference>
<accession>A0A261VJ25</accession>
<evidence type="ECO:0000313" key="7">
    <source>
        <dbReference type="Proteomes" id="UP000215633"/>
    </source>
</evidence>
<dbReference type="SUPFAM" id="SSF53850">
    <property type="entry name" value="Periplasmic binding protein-like II"/>
    <property type="match status" value="1"/>
</dbReference>
<dbReference type="Gene3D" id="3.40.190.290">
    <property type="match status" value="1"/>
</dbReference>
<dbReference type="InterPro" id="IPR000847">
    <property type="entry name" value="LysR_HTH_N"/>
</dbReference>
<feature type="domain" description="HTH lysR-type" evidence="5">
    <location>
        <begin position="5"/>
        <end position="62"/>
    </location>
</feature>
<evidence type="ECO:0000259" key="5">
    <source>
        <dbReference type="PROSITE" id="PS50931"/>
    </source>
</evidence>
<evidence type="ECO:0000256" key="1">
    <source>
        <dbReference type="ARBA" id="ARBA00009437"/>
    </source>
</evidence>
<evidence type="ECO:0000256" key="2">
    <source>
        <dbReference type="ARBA" id="ARBA00023015"/>
    </source>
</evidence>
<dbReference type="PRINTS" id="PR00039">
    <property type="entry name" value="HTHLYSR"/>
</dbReference>
<sequence length="322" mass="35221">MSRGLSFRHVEVIRAVVLTGTATGAAAQLHVTQPAVSNVLKDAEERLGFVLFERAGGRLIPTEKAKLLVAEIERAFTGLDTINEVAALLGHNENRRLHIVTTPSFGAAVLPRVIQQFRARYPNVRMSLSSRASNLVQSMVVSQKADIGFGLEVPAIPGVRQEGILRTPLHCIVAHDHPLAGRDRVDALDLHRYDMVSFSHLSEGTEDQISCLFDRAPSPPESIVDCATSITVCALVESGVGFALSHSLVLHLFRHAALRALAFSPETHLGICAYRADCSQYPAAELDYLVELAREESRAIDVDFHRRMQAANDRPEPGRASR</sequence>
<keyword evidence="2" id="KW-0805">Transcription regulation</keyword>
<dbReference type="Proteomes" id="UP000215633">
    <property type="component" value="Unassembled WGS sequence"/>
</dbReference>
<dbReference type="PANTHER" id="PTHR30427">
    <property type="entry name" value="TRANSCRIPTIONAL ACTIVATOR PROTEIN LYSR"/>
    <property type="match status" value="1"/>
</dbReference>
<gene>
    <name evidence="6" type="ORF">CAL24_17305</name>
</gene>
<dbReference type="InterPro" id="IPR005119">
    <property type="entry name" value="LysR_subst-bd"/>
</dbReference>
<dbReference type="GO" id="GO:0010628">
    <property type="term" value="P:positive regulation of gene expression"/>
    <property type="evidence" value="ECO:0007669"/>
    <property type="project" value="TreeGrafter"/>
</dbReference>
<dbReference type="SUPFAM" id="SSF46785">
    <property type="entry name" value="Winged helix' DNA-binding domain"/>
    <property type="match status" value="1"/>
</dbReference>
<comment type="caution">
    <text evidence="6">The sequence shown here is derived from an EMBL/GenBank/DDBJ whole genome shotgun (WGS) entry which is preliminary data.</text>
</comment>
<dbReference type="InterPro" id="IPR036388">
    <property type="entry name" value="WH-like_DNA-bd_sf"/>
</dbReference>
<reference evidence="7" key="1">
    <citation type="submission" date="2017-05" db="EMBL/GenBank/DDBJ databases">
        <title>Complete and WGS of Bordetella genogroups.</title>
        <authorList>
            <person name="Spilker T."/>
            <person name="Lipuma J."/>
        </authorList>
    </citation>
    <scope>NUCLEOTIDE SEQUENCE [LARGE SCALE GENOMIC DNA]</scope>
    <source>
        <strain evidence="7">AU8256</strain>
    </source>
</reference>
<dbReference type="Pfam" id="PF03466">
    <property type="entry name" value="LysR_substrate"/>
    <property type="match status" value="1"/>
</dbReference>
<evidence type="ECO:0000313" key="6">
    <source>
        <dbReference type="EMBL" id="OZI73610.1"/>
    </source>
</evidence>
<dbReference type="EMBL" id="NEVT01000007">
    <property type="protein sequence ID" value="OZI73610.1"/>
    <property type="molecule type" value="Genomic_DNA"/>
</dbReference>
<proteinExistence type="inferred from homology"/>
<dbReference type="AlphaFoldDB" id="A0A261VJ25"/>
<dbReference type="InterPro" id="IPR036390">
    <property type="entry name" value="WH_DNA-bd_sf"/>
</dbReference>
<evidence type="ECO:0000256" key="4">
    <source>
        <dbReference type="ARBA" id="ARBA00023163"/>
    </source>
</evidence>
<keyword evidence="3" id="KW-0238">DNA-binding</keyword>
<keyword evidence="7" id="KW-1185">Reference proteome</keyword>
<organism evidence="6 7">
    <name type="scientific">Bordetella genomosp. 2</name>
    <dbReference type="NCBI Taxonomy" id="1983456"/>
    <lineage>
        <taxon>Bacteria</taxon>
        <taxon>Pseudomonadati</taxon>
        <taxon>Pseudomonadota</taxon>
        <taxon>Betaproteobacteria</taxon>
        <taxon>Burkholderiales</taxon>
        <taxon>Alcaligenaceae</taxon>
        <taxon>Bordetella</taxon>
    </lineage>
</organism>
<comment type="similarity">
    <text evidence="1">Belongs to the LysR transcriptional regulatory family.</text>
</comment>
<name>A0A261VJ25_9BORD</name>
<dbReference type="Gene3D" id="1.10.10.10">
    <property type="entry name" value="Winged helix-like DNA-binding domain superfamily/Winged helix DNA-binding domain"/>
    <property type="match status" value="1"/>
</dbReference>
<keyword evidence="4" id="KW-0804">Transcription</keyword>
<evidence type="ECO:0000256" key="3">
    <source>
        <dbReference type="ARBA" id="ARBA00023125"/>
    </source>
</evidence>